<dbReference type="AlphaFoldDB" id="A0A2K9LG15"/>
<dbReference type="PANTHER" id="PTHR31544">
    <property type="entry name" value="AIG2-LIKE PROTEIN D"/>
    <property type="match status" value="1"/>
</dbReference>
<gene>
    <name evidence="4" type="ORF">Kalk_01710</name>
</gene>
<sequence length="140" mass="15849">MMLHNLFAYGTLQLPEITERVMGRALQGEPATLTGYRVGLVARANFPGIVPEATASVPGMLISGITQQELVKLDQYEGELYRRVRVQVLLDQMSCGAQPVATKCWAYLIAYWAQDRVTAKPWTLDWYRQQGIKGRLTYRN</sequence>
<protein>
    <recommendedName>
        <fullName evidence="2">Putative gamma-glutamylcyclotransferase</fullName>
    </recommendedName>
</protein>
<keyword evidence="1" id="KW-0808">Transferase</keyword>
<evidence type="ECO:0000313" key="5">
    <source>
        <dbReference type="Proteomes" id="UP000235116"/>
    </source>
</evidence>
<name>A0A2K9LG15_9GAMM</name>
<dbReference type="Gene3D" id="3.10.490.10">
    <property type="entry name" value="Gamma-glutamyl cyclotransferase-like"/>
    <property type="match status" value="1"/>
</dbReference>
<evidence type="ECO:0000256" key="2">
    <source>
        <dbReference type="ARBA" id="ARBA00030602"/>
    </source>
</evidence>
<organism evidence="4 5">
    <name type="scientific">Ketobacter alkanivorans</name>
    <dbReference type="NCBI Taxonomy" id="1917421"/>
    <lineage>
        <taxon>Bacteria</taxon>
        <taxon>Pseudomonadati</taxon>
        <taxon>Pseudomonadota</taxon>
        <taxon>Gammaproteobacteria</taxon>
        <taxon>Pseudomonadales</taxon>
        <taxon>Ketobacteraceae</taxon>
        <taxon>Ketobacter</taxon>
    </lineage>
</organism>
<keyword evidence="5" id="KW-1185">Reference proteome</keyword>
<dbReference type="OrthoDB" id="279154at2"/>
<dbReference type="PANTHER" id="PTHR31544:SF2">
    <property type="entry name" value="AIG2-LIKE PROTEIN D"/>
    <property type="match status" value="1"/>
</dbReference>
<dbReference type="CDD" id="cd06661">
    <property type="entry name" value="GGCT_like"/>
    <property type="match status" value="1"/>
</dbReference>
<dbReference type="Proteomes" id="UP000235116">
    <property type="component" value="Chromosome"/>
</dbReference>
<dbReference type="Pfam" id="PF06094">
    <property type="entry name" value="GGACT"/>
    <property type="match status" value="1"/>
</dbReference>
<dbReference type="InterPro" id="IPR013024">
    <property type="entry name" value="GGCT-like"/>
</dbReference>
<accession>A0A2K9LG15</accession>
<dbReference type="KEGG" id="kak:Kalk_01710"/>
<dbReference type="SUPFAM" id="SSF110857">
    <property type="entry name" value="Gamma-glutamyl cyclotransferase-like"/>
    <property type="match status" value="1"/>
</dbReference>
<reference evidence="5" key="1">
    <citation type="submission" date="2017-08" db="EMBL/GenBank/DDBJ databases">
        <title>Direct submision.</title>
        <authorList>
            <person name="Kim S.-J."/>
            <person name="Rhee S.-K."/>
        </authorList>
    </citation>
    <scope>NUCLEOTIDE SEQUENCE [LARGE SCALE GENOMIC DNA]</scope>
    <source>
        <strain evidence="5">GI5</strain>
    </source>
</reference>
<dbReference type="InterPro" id="IPR036568">
    <property type="entry name" value="GGCT-like_sf"/>
</dbReference>
<evidence type="ECO:0000259" key="3">
    <source>
        <dbReference type="Pfam" id="PF06094"/>
    </source>
</evidence>
<dbReference type="RefSeq" id="WP_101892562.1">
    <property type="nucleotide sequence ID" value="NZ_CP022684.1"/>
</dbReference>
<dbReference type="InterPro" id="IPR009288">
    <property type="entry name" value="AIG2-like_dom"/>
</dbReference>
<dbReference type="InterPro" id="IPR045038">
    <property type="entry name" value="AIG2-like"/>
</dbReference>
<proteinExistence type="predicted"/>
<dbReference type="EMBL" id="CP022684">
    <property type="protein sequence ID" value="AUM11222.1"/>
    <property type="molecule type" value="Genomic_DNA"/>
</dbReference>
<feature type="domain" description="Gamma-glutamylcyclotransferase AIG2-like" evidence="3">
    <location>
        <begin position="6"/>
        <end position="122"/>
    </location>
</feature>
<dbReference type="GO" id="GO:0016740">
    <property type="term" value="F:transferase activity"/>
    <property type="evidence" value="ECO:0007669"/>
    <property type="project" value="UniProtKB-KW"/>
</dbReference>
<evidence type="ECO:0000256" key="1">
    <source>
        <dbReference type="ARBA" id="ARBA00022679"/>
    </source>
</evidence>
<evidence type="ECO:0000313" key="4">
    <source>
        <dbReference type="EMBL" id="AUM11222.1"/>
    </source>
</evidence>